<sequence length="34" mass="4042">MFKRESSPFPTIIAMSSYLIVSRFTDWFMVLNLL</sequence>
<reference evidence="1 2" key="1">
    <citation type="submission" date="2016-05" db="EMBL/GenBank/DDBJ databases">
        <title>Microbial solvent formation.</title>
        <authorList>
            <person name="Poehlein A."/>
            <person name="Montoya Solano J.D."/>
            <person name="Flitsch S."/>
            <person name="Krabben P."/>
            <person name="Duerre P."/>
            <person name="Daniel R."/>
        </authorList>
    </citation>
    <scope>NUCLEOTIDE SEQUENCE [LARGE SCALE GENOMIC DNA]</scope>
    <source>
        <strain evidence="1 2">DSM 2619</strain>
    </source>
</reference>
<name>A0A1S8TBT6_9CLOT</name>
<dbReference type="Proteomes" id="UP000190890">
    <property type="component" value="Unassembled WGS sequence"/>
</dbReference>
<keyword evidence="2" id="KW-1185">Reference proteome</keyword>
<dbReference type="EMBL" id="LZZM01000190">
    <property type="protein sequence ID" value="OOM75079.1"/>
    <property type="molecule type" value="Genomic_DNA"/>
</dbReference>
<accession>A0A1S8TBT6</accession>
<comment type="caution">
    <text evidence="1">The sequence shown here is derived from an EMBL/GenBank/DDBJ whole genome shotgun (WGS) entry which is preliminary data.</text>
</comment>
<organism evidence="1 2">
    <name type="scientific">Clostridium puniceum</name>
    <dbReference type="NCBI Taxonomy" id="29367"/>
    <lineage>
        <taxon>Bacteria</taxon>
        <taxon>Bacillati</taxon>
        <taxon>Bacillota</taxon>
        <taxon>Clostridia</taxon>
        <taxon>Eubacteriales</taxon>
        <taxon>Clostridiaceae</taxon>
        <taxon>Clostridium</taxon>
    </lineage>
</organism>
<evidence type="ECO:0000313" key="1">
    <source>
        <dbReference type="EMBL" id="OOM75079.1"/>
    </source>
</evidence>
<protein>
    <submittedName>
        <fullName evidence="1">Uncharacterized protein</fullName>
    </submittedName>
</protein>
<dbReference type="AlphaFoldDB" id="A0A1S8TBT6"/>
<proteinExistence type="predicted"/>
<evidence type="ECO:0000313" key="2">
    <source>
        <dbReference type="Proteomes" id="UP000190890"/>
    </source>
</evidence>
<gene>
    <name evidence="1" type="ORF">CLPUN_35160</name>
</gene>